<accession>A0A0J1FQ06</accession>
<dbReference type="Proteomes" id="UP000036356">
    <property type="component" value="Unassembled WGS sequence"/>
</dbReference>
<dbReference type="PATRIC" id="fig|476652.3.peg.3159"/>
<reference evidence="3 4" key="1">
    <citation type="submission" date="2015-06" db="EMBL/GenBank/DDBJ databases">
        <title>Draft genome of the moderately acidophilic sulfate reducer Candidatus Desulfosporosinus acididurans strain M1.</title>
        <authorList>
            <person name="Poehlein A."/>
            <person name="Petzsch P."/>
            <person name="Johnson B.D."/>
            <person name="Schloemann M."/>
            <person name="Daniel R."/>
            <person name="Muehling M."/>
        </authorList>
    </citation>
    <scope>NUCLEOTIDE SEQUENCE [LARGE SCALE GENOMIC DNA]</scope>
    <source>
        <strain evidence="3 4">M1</strain>
    </source>
</reference>
<feature type="region of interest" description="Disordered" evidence="1">
    <location>
        <begin position="521"/>
        <end position="545"/>
    </location>
</feature>
<feature type="compositionally biased region" description="Polar residues" evidence="1">
    <location>
        <begin position="69"/>
        <end position="84"/>
    </location>
</feature>
<proteinExistence type="predicted"/>
<keyword evidence="4" id="KW-1185">Reference proteome</keyword>
<organism evidence="3 4">
    <name type="scientific">Desulfosporosinus acididurans</name>
    <dbReference type="NCBI Taxonomy" id="476652"/>
    <lineage>
        <taxon>Bacteria</taxon>
        <taxon>Bacillati</taxon>
        <taxon>Bacillota</taxon>
        <taxon>Clostridia</taxon>
        <taxon>Eubacteriales</taxon>
        <taxon>Desulfitobacteriaceae</taxon>
        <taxon>Desulfosporosinus</taxon>
    </lineage>
</organism>
<dbReference type="CDD" id="cd17470">
    <property type="entry name" value="T3SS_Flik_C"/>
    <property type="match status" value="1"/>
</dbReference>
<evidence type="ECO:0000259" key="2">
    <source>
        <dbReference type="Pfam" id="PF02120"/>
    </source>
</evidence>
<dbReference type="AlphaFoldDB" id="A0A0J1FQ06"/>
<keyword evidence="3" id="KW-0282">Flagellum</keyword>
<dbReference type="Gene3D" id="3.30.750.140">
    <property type="match status" value="1"/>
</dbReference>
<dbReference type="Pfam" id="PF02120">
    <property type="entry name" value="Flg_hook"/>
    <property type="match status" value="1"/>
</dbReference>
<gene>
    <name evidence="3" type="ORF">DEAC_c30000</name>
</gene>
<feature type="compositionally biased region" description="Polar residues" evidence="1">
    <location>
        <begin position="43"/>
        <end position="62"/>
    </location>
</feature>
<feature type="region of interest" description="Disordered" evidence="1">
    <location>
        <begin position="1"/>
        <end position="84"/>
    </location>
</feature>
<feature type="compositionally biased region" description="Polar residues" evidence="1">
    <location>
        <begin position="533"/>
        <end position="542"/>
    </location>
</feature>
<dbReference type="InterPro" id="IPR038610">
    <property type="entry name" value="FliK-like_C_sf"/>
</dbReference>
<protein>
    <submittedName>
        <fullName evidence="3">Flagellar hook-length control protein FliK</fullName>
    </submittedName>
</protein>
<comment type="caution">
    <text evidence="3">The sequence shown here is derived from an EMBL/GenBank/DDBJ whole genome shotgun (WGS) entry which is preliminary data.</text>
</comment>
<dbReference type="PANTHER" id="PTHR37533:SF2">
    <property type="entry name" value="FLAGELLAR HOOK-LENGTH CONTROL PROTEIN"/>
    <property type="match status" value="1"/>
</dbReference>
<keyword evidence="3" id="KW-0966">Cell projection</keyword>
<dbReference type="InterPro" id="IPR021136">
    <property type="entry name" value="Flagellar_hook_control-like_C"/>
</dbReference>
<dbReference type="InterPro" id="IPR052563">
    <property type="entry name" value="FliK"/>
</dbReference>
<evidence type="ECO:0000256" key="1">
    <source>
        <dbReference type="SAM" id="MobiDB-lite"/>
    </source>
</evidence>
<dbReference type="EMBL" id="LDZY01000010">
    <property type="protein sequence ID" value="KLU65033.1"/>
    <property type="molecule type" value="Genomic_DNA"/>
</dbReference>
<feature type="domain" description="Flagellar hook-length control protein-like C-terminal" evidence="2">
    <location>
        <begin position="450"/>
        <end position="528"/>
    </location>
</feature>
<dbReference type="RefSeq" id="WP_047810823.1">
    <property type="nucleotide sequence ID" value="NZ_LDZY01000010.1"/>
</dbReference>
<dbReference type="PANTHER" id="PTHR37533">
    <property type="entry name" value="FLAGELLAR HOOK-LENGTH CONTROL PROTEIN"/>
    <property type="match status" value="1"/>
</dbReference>
<sequence>MASIDVLSEVPKGGSKTGNASTTKGKTAADSSGNAASAFAQMLNGQIQSKSAADTKGQSSGASHDAQEKQNSQNSKHISENTSNEQGSVMGYANLALSFLAQMRLQNKFPAGKEANSGNEASLEAGNSLTVNSSMSKGSLLDGKNQELALVNLLSQSSDEVSSQLGTTMVKSQGGNPAISELDNYKQVIADLLKELSGKITDISGKSTASISGIDLKNVDAKSNQDLAKIIQGWLMDVNGQQVSQESSAGLTIGVGKDNASTLDLNTFLQGILGFLQDEGEKGNQNTDLYAKLDSSVTGSNENKSVQDSKTSLLTTLSNLLSEENKGAEDTVLSSKTEGLVAGFDKNSFVSSAKSFLQTFLNSLAGNGGESSKDAALLTKVKGILNKELINETGTKSNEPSEVKAMQNQDQNPLLNIGLTNNITAANVTDGKTTAIPVYQQISAAVSEQLMNKPQVLKQLDIQLQPADLGKIQIDLRWENGQVHLQVQASQAATGQLLQNQLPDLRQALENQGINCGMLQMGMGGKDQRNSHGNESSQTRQPKINVAEDEDIIPAHKISVFEEDGSNQINVTA</sequence>
<name>A0A0J1FQ06_9FIRM</name>
<evidence type="ECO:0000313" key="3">
    <source>
        <dbReference type="EMBL" id="KLU65033.1"/>
    </source>
</evidence>
<evidence type="ECO:0000313" key="4">
    <source>
        <dbReference type="Proteomes" id="UP000036356"/>
    </source>
</evidence>
<keyword evidence="3" id="KW-0969">Cilium</keyword>
<feature type="compositionally biased region" description="Polar residues" evidence="1">
    <location>
        <begin position="17"/>
        <end position="35"/>
    </location>
</feature>
<dbReference type="STRING" id="476652.DEAC_c30000"/>